<proteinExistence type="inferred from homology"/>
<feature type="repeat" description="PPR" evidence="3">
    <location>
        <begin position="179"/>
        <end position="213"/>
    </location>
</feature>
<protein>
    <recommendedName>
        <fullName evidence="6">Pentatricopeptide repeat-containing protein</fullName>
    </recommendedName>
</protein>
<reference evidence="4 5" key="1">
    <citation type="journal article" date="2021" name="Comput. Struct. Biotechnol. J.">
        <title>De novo genome assembly of the potent medicinal plant Rehmannia glutinosa using nanopore technology.</title>
        <authorList>
            <person name="Ma L."/>
            <person name="Dong C."/>
            <person name="Song C."/>
            <person name="Wang X."/>
            <person name="Zheng X."/>
            <person name="Niu Y."/>
            <person name="Chen S."/>
            <person name="Feng W."/>
        </authorList>
    </citation>
    <scope>NUCLEOTIDE SEQUENCE [LARGE SCALE GENOMIC DNA]</scope>
    <source>
        <strain evidence="4">DH-2019</strain>
    </source>
</reference>
<feature type="repeat" description="PPR" evidence="3">
    <location>
        <begin position="426"/>
        <end position="460"/>
    </location>
</feature>
<name>A0ABR0VKB8_REHGL</name>
<dbReference type="EMBL" id="JABTTQ020001089">
    <property type="protein sequence ID" value="KAK6135576.1"/>
    <property type="molecule type" value="Genomic_DNA"/>
</dbReference>
<evidence type="ECO:0000313" key="5">
    <source>
        <dbReference type="Proteomes" id="UP001318860"/>
    </source>
</evidence>
<accession>A0ABR0VKB8</accession>
<feature type="repeat" description="PPR" evidence="3">
    <location>
        <begin position="250"/>
        <end position="284"/>
    </location>
</feature>
<dbReference type="InterPro" id="IPR050872">
    <property type="entry name" value="PPR_P_subfamily"/>
</dbReference>
<dbReference type="PANTHER" id="PTHR46128">
    <property type="entry name" value="MITOCHONDRIAL GROUP I INTRON SPLICING FACTOR CCM1"/>
    <property type="match status" value="1"/>
</dbReference>
<dbReference type="Gene3D" id="1.25.40.10">
    <property type="entry name" value="Tetratricopeptide repeat domain"/>
    <property type="match status" value="6"/>
</dbReference>
<organism evidence="4 5">
    <name type="scientific">Rehmannia glutinosa</name>
    <name type="common">Chinese foxglove</name>
    <dbReference type="NCBI Taxonomy" id="99300"/>
    <lineage>
        <taxon>Eukaryota</taxon>
        <taxon>Viridiplantae</taxon>
        <taxon>Streptophyta</taxon>
        <taxon>Embryophyta</taxon>
        <taxon>Tracheophyta</taxon>
        <taxon>Spermatophyta</taxon>
        <taxon>Magnoliopsida</taxon>
        <taxon>eudicotyledons</taxon>
        <taxon>Gunneridae</taxon>
        <taxon>Pentapetalae</taxon>
        <taxon>asterids</taxon>
        <taxon>lamiids</taxon>
        <taxon>Lamiales</taxon>
        <taxon>Orobanchaceae</taxon>
        <taxon>Rehmannieae</taxon>
        <taxon>Rehmannia</taxon>
    </lineage>
</organism>
<feature type="repeat" description="PPR" evidence="3">
    <location>
        <begin position="391"/>
        <end position="425"/>
    </location>
</feature>
<comment type="caution">
    <text evidence="4">The sequence shown here is derived from an EMBL/GenBank/DDBJ whole genome shotgun (WGS) entry which is preliminary data.</text>
</comment>
<evidence type="ECO:0000256" key="1">
    <source>
        <dbReference type="ARBA" id="ARBA00007626"/>
    </source>
</evidence>
<feature type="repeat" description="PPR" evidence="3">
    <location>
        <begin position="214"/>
        <end position="249"/>
    </location>
</feature>
<dbReference type="PANTHER" id="PTHR46128:SF211">
    <property type="entry name" value="PENTACOTRIPEPTIDE-REPEAT REGION OF PRORP DOMAIN-CONTAINING PROTEIN"/>
    <property type="match status" value="1"/>
</dbReference>
<feature type="repeat" description="PPR" evidence="3">
    <location>
        <begin position="537"/>
        <end position="571"/>
    </location>
</feature>
<dbReference type="Proteomes" id="UP001318860">
    <property type="component" value="Unassembled WGS sequence"/>
</dbReference>
<dbReference type="InterPro" id="IPR002885">
    <property type="entry name" value="PPR_rpt"/>
</dbReference>
<dbReference type="NCBIfam" id="TIGR00756">
    <property type="entry name" value="PPR"/>
    <property type="match status" value="9"/>
</dbReference>
<feature type="repeat" description="PPR" evidence="3">
    <location>
        <begin position="322"/>
        <end position="356"/>
    </location>
</feature>
<feature type="repeat" description="PPR" evidence="3">
    <location>
        <begin position="285"/>
        <end position="315"/>
    </location>
</feature>
<feature type="repeat" description="PPR" evidence="3">
    <location>
        <begin position="674"/>
        <end position="708"/>
    </location>
</feature>
<evidence type="ECO:0000256" key="3">
    <source>
        <dbReference type="PROSITE-ProRule" id="PRU00708"/>
    </source>
</evidence>
<sequence>MAPAPPFPFSLKTLKLSTNSKTQFSKFKLSYSTSLFPTNLKHLFSKPPTTTTVLAAAAKPNLVEKDADAPVQNANPTKTKKARTMARLINTKPWSARLETCLSTLTPLSQTTFFQTLRLIKTPSKALRFFNWAGDSGFTHNHHSYFIMLEILGRARNLNPARSFLLSIPKKSDCAVPLTDKFFNSLIRSYGDAGLFQESIKVFKVMKSMGISPSTVTFNSLFLILLKRGRVGMVFELYDEMLRTYGVKPDLYTFNILIRGFCMNSRVDEAFRVFKEMETFDCKADLITYNTIVDGLCRAGKVNVARNVVNGMLKKCENLRPNVVTCTTLIRGYCGKQEIDEALDVFKEMVDRGIKPNEITCNTLIKGLCESQKFDMIKEILGGEGGGFIPDTCTFNTVMNAHCNRENLDGALKFLVKMKEMNVKQDSATYSVLIRALCQKGNFERAVELLDELYEKEILLCDDNCTPLAASYNPVFKYLCTNGKTKKAERVFRQLMKRGVQDPLAFETLIFGNCEEGTFEDGHKLLVLMLRRDFMPNVKIYESLIEGLLQKQEAKLAYDTLEKMLKSSYLPRTSMFHRVLMELIEKGIAHESANLMMLMLDKEIRPNINLSTDVVRLLFKSRLQNRAFQLVKSLYENGYVVNMEELIFFLCRDRKLPEAYELLMFCMKNDQNAGISACNTVLTSLCNAHRLSEAFQLYYELLENGNQQPLSCLEDLRIGLEAEGKLKEAQFIAKRMPNS</sequence>
<dbReference type="Pfam" id="PF01535">
    <property type="entry name" value="PPR"/>
    <property type="match status" value="3"/>
</dbReference>
<evidence type="ECO:0000256" key="2">
    <source>
        <dbReference type="ARBA" id="ARBA00022737"/>
    </source>
</evidence>
<feature type="repeat" description="PPR" evidence="3">
    <location>
        <begin position="468"/>
        <end position="502"/>
    </location>
</feature>
<dbReference type="PROSITE" id="PS51375">
    <property type="entry name" value="PPR"/>
    <property type="match status" value="10"/>
</dbReference>
<evidence type="ECO:0000313" key="4">
    <source>
        <dbReference type="EMBL" id="KAK6135576.1"/>
    </source>
</evidence>
<dbReference type="Pfam" id="PF12854">
    <property type="entry name" value="PPR_1"/>
    <property type="match status" value="1"/>
</dbReference>
<gene>
    <name evidence="4" type="ORF">DH2020_030684</name>
</gene>
<comment type="similarity">
    <text evidence="1">Belongs to the PPR family. P subfamily.</text>
</comment>
<dbReference type="Pfam" id="PF13041">
    <property type="entry name" value="PPR_2"/>
    <property type="match status" value="3"/>
</dbReference>
<dbReference type="InterPro" id="IPR011990">
    <property type="entry name" value="TPR-like_helical_dom_sf"/>
</dbReference>
<keyword evidence="2" id="KW-0677">Repeat</keyword>
<evidence type="ECO:0008006" key="6">
    <source>
        <dbReference type="Google" id="ProtNLM"/>
    </source>
</evidence>
<keyword evidence="5" id="KW-1185">Reference proteome</keyword>